<protein>
    <submittedName>
        <fullName evidence="1">Uncharacterized protein</fullName>
    </submittedName>
</protein>
<proteinExistence type="predicted"/>
<accession>A0A8S5S2I9</accession>
<name>A0A8S5S2I9_9CAUD</name>
<evidence type="ECO:0000313" key="1">
    <source>
        <dbReference type="EMBL" id="DAF45120.1"/>
    </source>
</evidence>
<organism evidence="1">
    <name type="scientific">Siphoviridae sp. ctCIv11</name>
    <dbReference type="NCBI Taxonomy" id="2827806"/>
    <lineage>
        <taxon>Viruses</taxon>
        <taxon>Duplodnaviria</taxon>
        <taxon>Heunggongvirae</taxon>
        <taxon>Uroviricota</taxon>
        <taxon>Caudoviricetes</taxon>
    </lineage>
</organism>
<sequence>MVSTPTNFKNKTNKWGFRPTLLNARKFIVHLISNGE</sequence>
<reference evidence="1" key="1">
    <citation type="journal article" date="2021" name="Proc. Natl. Acad. Sci. U.S.A.">
        <title>A Catalog of Tens of Thousands of Viruses from Human Metagenomes Reveals Hidden Associations with Chronic Diseases.</title>
        <authorList>
            <person name="Tisza M.J."/>
            <person name="Buck C.B."/>
        </authorList>
    </citation>
    <scope>NUCLEOTIDE SEQUENCE</scope>
    <source>
        <strain evidence="1">CtCIv11</strain>
    </source>
</reference>
<dbReference type="EMBL" id="BK032513">
    <property type="protein sequence ID" value="DAF45120.1"/>
    <property type="molecule type" value="Genomic_DNA"/>
</dbReference>